<evidence type="ECO:0000313" key="1">
    <source>
        <dbReference type="Proteomes" id="UP000887576"/>
    </source>
</evidence>
<organism evidence="1 2">
    <name type="scientific">Panagrolaimus sp. JU765</name>
    <dbReference type="NCBI Taxonomy" id="591449"/>
    <lineage>
        <taxon>Eukaryota</taxon>
        <taxon>Metazoa</taxon>
        <taxon>Ecdysozoa</taxon>
        <taxon>Nematoda</taxon>
        <taxon>Chromadorea</taxon>
        <taxon>Rhabditida</taxon>
        <taxon>Tylenchina</taxon>
        <taxon>Panagrolaimomorpha</taxon>
        <taxon>Panagrolaimoidea</taxon>
        <taxon>Panagrolaimidae</taxon>
        <taxon>Panagrolaimus</taxon>
    </lineage>
</organism>
<reference evidence="2" key="1">
    <citation type="submission" date="2022-11" db="UniProtKB">
        <authorList>
            <consortium name="WormBaseParasite"/>
        </authorList>
    </citation>
    <scope>IDENTIFICATION</scope>
</reference>
<evidence type="ECO:0000313" key="2">
    <source>
        <dbReference type="WBParaSite" id="JU765_v2.g9719.t1"/>
    </source>
</evidence>
<proteinExistence type="predicted"/>
<dbReference type="WBParaSite" id="JU765_v2.g9719.t1">
    <property type="protein sequence ID" value="JU765_v2.g9719.t1"/>
    <property type="gene ID" value="JU765_v2.g9719"/>
</dbReference>
<protein>
    <submittedName>
        <fullName evidence="2">Fork-head domain-containing protein</fullName>
    </submittedName>
</protein>
<sequence length="752" mass="83253">MDLLAASLPTSELQMSLSAQPSPSASLHAGSIKNEHLTVSAPTTPTSDQSSSSLLASLAAPGSSDEKEERPSLSYKDLIIEAIESSPDKRLKLSEIYQVIRILHPYYRKRADQWGWQNSIRHNLSLHDCFVKLPLKQTSASGVVGHYWTVVRDSSEDKNGSSRRRNRSNKISRTTSSLKLSTAGPSSKIKDRQSVSSDSGVISDECMTPESNSPSTLLMENSRKESGLGFASIAQQAAASVGRQFRVAKTDAERPFGKHAKSRQFNGKWLIEYSGQSAGERNSTVPADELVFATTKQLLQFIGPVQQHRTLGPDFTGQVKGRGPNAAASVDHIHALGAAFTTAEYAATAITGLDVFAGFNGKFQHVNHQLAIRVVAIVDFLVESSGTTTVELQPGNSGCNKLAFRIKGQSLRYLMGELRALVLCLLFELNRDLFTSFKNFYFLIFIFPFQFQVFDSMPFLVFLSQSSSISKIAGSISIPVCDCFLVQNLIRLTQFLGEKPLNCCSFISVYSGICVIRSEPFDSSEFSWKTRFEMRVCLVTFCVVSFAAIIGAEKFLDCPKVPIAECCTRLWSQRCPQPQCAKQINRRCPERKPLIQSALHARELRRAPQKNETSPKCGTAETGYHPCTSKSVANKLFLSCCELYVPSECHFMCEYEYDQDKTKAMLSKMAAENKCSFKHLSSILFCASQNRNNTKCCSDLDLNSSQLMVGSRCLRMCDPSGTSIDKITKEDITCLYNWNVIMYCAHAGITEM</sequence>
<name>A0AC34RSR2_9BILA</name>
<dbReference type="Proteomes" id="UP000887576">
    <property type="component" value="Unplaced"/>
</dbReference>
<accession>A0AC34RSR2</accession>